<evidence type="ECO:0000313" key="1">
    <source>
        <dbReference type="EMBL" id="CAA9441906.1"/>
    </source>
</evidence>
<name>A0A6J4QDR8_9ACTN</name>
<dbReference type="InterPro" id="IPR028978">
    <property type="entry name" value="Chorismate_lyase_/UTRA_dom_sf"/>
</dbReference>
<gene>
    <name evidence="1" type="ORF">AVDCRST_MAG80-1414</name>
</gene>
<reference evidence="1" key="1">
    <citation type="submission" date="2020-02" db="EMBL/GenBank/DDBJ databases">
        <authorList>
            <person name="Meier V. D."/>
        </authorList>
    </citation>
    <scope>NUCLEOTIDE SEQUENCE</scope>
    <source>
        <strain evidence="1">AVDCRST_MAG80</strain>
    </source>
</reference>
<organism evidence="1">
    <name type="scientific">uncultured Rubrobacteraceae bacterium</name>
    <dbReference type="NCBI Taxonomy" id="349277"/>
    <lineage>
        <taxon>Bacteria</taxon>
        <taxon>Bacillati</taxon>
        <taxon>Actinomycetota</taxon>
        <taxon>Rubrobacteria</taxon>
        <taxon>Rubrobacterales</taxon>
        <taxon>Rubrobacteraceae</taxon>
        <taxon>environmental samples</taxon>
    </lineage>
</organism>
<dbReference type="SUPFAM" id="SSF64288">
    <property type="entry name" value="Chorismate lyase-like"/>
    <property type="match status" value="1"/>
</dbReference>
<dbReference type="EMBL" id="CADCVC010000122">
    <property type="protein sequence ID" value="CAA9441906.1"/>
    <property type="molecule type" value="Genomic_DNA"/>
</dbReference>
<sequence>MRSTSYGENGRPVEHFVARHRGDLSRFEVNLFRHKDGNGSGTPVGPPTMIASVNISGGAAGKNTDG</sequence>
<protein>
    <submittedName>
        <fullName evidence="1">Uncharacterized protein</fullName>
    </submittedName>
</protein>
<dbReference type="AlphaFoldDB" id="A0A6J4QDR8"/>
<proteinExistence type="predicted"/>
<accession>A0A6J4QDR8</accession>